<protein>
    <submittedName>
        <fullName evidence="4">Coiled-coil domain-containing protein 57</fullName>
    </submittedName>
</protein>
<feature type="compositionally biased region" description="Basic and acidic residues" evidence="2">
    <location>
        <begin position="827"/>
        <end position="849"/>
    </location>
</feature>
<feature type="coiled-coil region" evidence="1">
    <location>
        <begin position="84"/>
        <end position="183"/>
    </location>
</feature>
<reference evidence="4" key="1">
    <citation type="submission" date="2025-08" db="UniProtKB">
        <authorList>
            <consortium name="RefSeq"/>
        </authorList>
    </citation>
    <scope>IDENTIFICATION</scope>
</reference>
<feature type="coiled-coil region" evidence="1">
    <location>
        <begin position="227"/>
        <end position="421"/>
    </location>
</feature>
<feature type="region of interest" description="Disordered" evidence="2">
    <location>
        <begin position="959"/>
        <end position="1057"/>
    </location>
</feature>
<feature type="coiled-coil region" evidence="1">
    <location>
        <begin position="633"/>
        <end position="706"/>
    </location>
</feature>
<evidence type="ECO:0000256" key="1">
    <source>
        <dbReference type="SAM" id="Coils"/>
    </source>
</evidence>
<dbReference type="GeneID" id="101851661"/>
<gene>
    <name evidence="4" type="primary">LOC101851661</name>
</gene>
<name>A0ABM1A5N1_APLCA</name>
<dbReference type="PANTHER" id="PTHR46725:SF1">
    <property type="entry name" value="COILED-COIL DOMAIN-CONTAINING PROTEIN 57"/>
    <property type="match status" value="1"/>
</dbReference>
<feature type="region of interest" description="Disordered" evidence="2">
    <location>
        <begin position="819"/>
        <end position="849"/>
    </location>
</feature>
<accession>A0ABM1A5N1</accession>
<organism evidence="3 4">
    <name type="scientific">Aplysia californica</name>
    <name type="common">California sea hare</name>
    <dbReference type="NCBI Taxonomy" id="6500"/>
    <lineage>
        <taxon>Eukaryota</taxon>
        <taxon>Metazoa</taxon>
        <taxon>Spiralia</taxon>
        <taxon>Lophotrochozoa</taxon>
        <taxon>Mollusca</taxon>
        <taxon>Gastropoda</taxon>
        <taxon>Heterobranchia</taxon>
        <taxon>Euthyneura</taxon>
        <taxon>Tectipleura</taxon>
        <taxon>Aplysiida</taxon>
        <taxon>Aplysioidea</taxon>
        <taxon>Aplysiidae</taxon>
        <taxon>Aplysia</taxon>
    </lineage>
</organism>
<feature type="region of interest" description="Disordered" evidence="2">
    <location>
        <begin position="899"/>
        <end position="947"/>
    </location>
</feature>
<dbReference type="InterPro" id="IPR042481">
    <property type="entry name" value="CCDC57"/>
</dbReference>
<evidence type="ECO:0000313" key="4">
    <source>
        <dbReference type="RefSeq" id="XP_012941304.1"/>
    </source>
</evidence>
<feature type="region of interest" description="Disordered" evidence="2">
    <location>
        <begin position="875"/>
        <end position="894"/>
    </location>
</feature>
<feature type="coiled-coil region" evidence="1">
    <location>
        <begin position="21"/>
        <end position="55"/>
    </location>
</feature>
<keyword evidence="3" id="KW-1185">Reference proteome</keyword>
<sequence>MANADSGSWKILADKKEKEWRGILESRIESLEATVKEKDKELESQKEKFTELKDHFKYNLRLLEERDRELEKYDATYADIRTTLNSKNAEISELKIQLDDFKNIIKREERSRDELQSNYQRRLREKQAEVDSYKSCKDGELQEERKEYEQFRRNLQLQLTNLHNELDTQKKELTTEFENELKKREHEFRVQSDELHAKVLEHDLKAKLLAKELELARDSHDKTTCQAQEAESSQRELEKLVKQKEWELADVSAVKDSNISELEHKVSSCEAAMKKMQEDFQRKYTEIDKMAREREELIERAKNGYLEREKALQEINQDLQSKLEDSQIRERQLTWNNQDLAKEKEIQIEKLQEEISEVKEKWDRHVAEISRENVSRDLELGTALEEQRRLKLELEQRKDDMERYKTELKAAADREEKLDKSKTQTELDWQRRCEDLERAQYDKSEDLIKKLTVARNEALALVKERERELQHKIFLVKSLHCERDQLRLVLKNHGIPLDNFVKYSVDTNEDEEDLAYVEDLQKQNTSLKELIGQMRTEMETLGQGGLNKNSNAVIDDDSWVQEELQHLRKENKDMKEKLKRSKVTFSQAKHSLEDSEEILSQVQGNAGVKNHILALNETVGVLRSEKVELAATVKKQQARLAHLETSLEDISTQPRQKQIQIDQLNYELSSQRRRHEGEVTGLKNRVSDLELQLSEARREADEYHRASLERNQELVALGNQLSALKMEKAEANPSINFGAQELYIQQLQSELSQLRKRATVLDASDAEKLSGKFDHVADTVNHGDLKYKLKSAAAKIVQLAKENQQLIESNNRLRAQLKNAGNAMQEKPFDKEVTVDRNDRRDDKDSADFDGRLSQLEKLQYQLTRQELQFARRFQSEKNKTTSAWSPASDTMDDNKLKAERDLSEPPTRQDFQPKQVQVLSHTVPVSRPSRGDIDPHMLMSMSSGGGESIQKVWQMLEESVTSGDPSSSPPSPRAVISDSQRRGTGRSALKKSTEVLSPRSQDRFQLEGQPAASESKSGSGKVGRAAALKYAENVRKLSQPKPKVRNYNVRDGSGSR</sequence>
<proteinExistence type="predicted"/>
<dbReference type="Proteomes" id="UP000694888">
    <property type="component" value="Unplaced"/>
</dbReference>
<evidence type="ECO:0000256" key="2">
    <source>
        <dbReference type="SAM" id="MobiDB-lite"/>
    </source>
</evidence>
<dbReference type="RefSeq" id="XP_012941304.1">
    <property type="nucleotide sequence ID" value="XM_013085850.2"/>
</dbReference>
<dbReference type="PANTHER" id="PTHR46725">
    <property type="entry name" value="COILED-COIL DOMAIN-CONTAINING PROTEIN 57"/>
    <property type="match status" value="1"/>
</dbReference>
<evidence type="ECO:0000313" key="3">
    <source>
        <dbReference type="Proteomes" id="UP000694888"/>
    </source>
</evidence>
<feature type="compositionally biased region" description="Polar residues" evidence="2">
    <location>
        <begin position="910"/>
        <end position="921"/>
    </location>
</feature>
<keyword evidence="1" id="KW-0175">Coiled coil</keyword>